<reference evidence="1" key="1">
    <citation type="journal article" date="2004" name="J. Mol. Evol.">
        <title>Comparative analysis of the complete plastid genome sequence of the red alga Gracilaria tenuistipitata var. liui provides insights into the evolution of rhodoplasts and their relationship to other plastids.</title>
        <authorList>
            <person name="Hagopian J."/>
            <person name="Reis M."/>
            <person name="Kitajima J."/>
            <person name="Bhattacharya D."/>
            <person name="Oliveira M."/>
        </authorList>
    </citation>
    <scope>NUCLEOTIDE SEQUENCE [LARGE SCALE GENOMIC DNA]</scope>
</reference>
<dbReference type="GeneID" id="2944165"/>
<geneLocation type="chloroplast" evidence="1"/>
<dbReference type="RefSeq" id="YP_063664.1">
    <property type="nucleotide sequence ID" value="NC_006137.1"/>
</dbReference>
<protein>
    <submittedName>
        <fullName evidence="1">Hypothetical plastid protein</fullName>
    </submittedName>
</protein>
<evidence type="ECO:0000313" key="1">
    <source>
        <dbReference type="EMBL" id="AAT79739.1"/>
    </source>
</evidence>
<dbReference type="EMBL" id="AY673996">
    <property type="protein sequence ID" value="AAT79739.1"/>
    <property type="molecule type" value="Genomic_DNA"/>
</dbReference>
<gene>
    <name evidence="1" type="primary">ORF197</name>
    <name evidence="1" type="ordered locus">Grc000158</name>
</gene>
<accession>Q6B8P6</accession>
<keyword evidence="1" id="KW-0150">Chloroplast</keyword>
<dbReference type="AlphaFoldDB" id="Q6B8P6"/>
<keyword evidence="1" id="KW-0934">Plastid</keyword>
<proteinExistence type="predicted"/>
<name>Q6B8P6_GRATL</name>
<sequence length="197" mass="24337">MLVHYILINYGLFNLNNVHSSDFINNLHIIFLSIYSDINLYINKNKKKQDVVYETYDFYWILKKTRQLLISNIYWNLELNKKIYHYMICSCKNLLYIKDSLKRLRINIHMQLNQFITNFFNLFSIFFEVFNSFISFKLVKKLYTLFSDMLYFWYKKKYGKNSKVKLYHHWNDRLFIDYLNNIKISALYIELLKQTNR</sequence>
<organism evidence="1">
    <name type="scientific">Gracilaria tenuistipitata var. liui</name>
    <name type="common">Red alga</name>
    <dbReference type="NCBI Taxonomy" id="285951"/>
    <lineage>
        <taxon>Eukaryota</taxon>
        <taxon>Rhodophyta</taxon>
        <taxon>Florideophyceae</taxon>
        <taxon>Rhodymeniophycidae</taxon>
        <taxon>Gracilariales</taxon>
        <taxon>Gracilariaceae</taxon>
        <taxon>Gracilaria</taxon>
        <taxon>Gracilaria tenuistipitata</taxon>
    </lineage>
</organism>